<evidence type="ECO:0000256" key="3">
    <source>
        <dbReference type="ARBA" id="ARBA00023027"/>
    </source>
</evidence>
<evidence type="ECO:0000256" key="6">
    <source>
        <dbReference type="PIRSR" id="PIRSR036492-1"/>
    </source>
</evidence>
<dbReference type="Gene3D" id="3.40.309.10">
    <property type="entry name" value="Aldehyde Dehydrogenase, Chain A, domain 2"/>
    <property type="match status" value="1"/>
</dbReference>
<evidence type="ECO:0000256" key="1">
    <source>
        <dbReference type="ARBA" id="ARBA00009986"/>
    </source>
</evidence>
<dbReference type="EMBL" id="KZ451906">
    <property type="protein sequence ID" value="PKA64191.1"/>
    <property type="molecule type" value="Genomic_DNA"/>
</dbReference>
<keyword evidence="3" id="KW-0520">NAD</keyword>
<dbReference type="GO" id="GO:0004029">
    <property type="term" value="F:aldehyde dehydrogenase (NAD+) activity"/>
    <property type="evidence" value="ECO:0007669"/>
    <property type="project" value="UniProtKB-EC"/>
</dbReference>
<evidence type="ECO:0000313" key="8">
    <source>
        <dbReference type="EMBL" id="PKA64191.1"/>
    </source>
</evidence>
<dbReference type="GO" id="GO:0006081">
    <property type="term" value="P:aldehyde metabolic process"/>
    <property type="evidence" value="ECO:0007669"/>
    <property type="project" value="InterPro"/>
</dbReference>
<evidence type="ECO:0000256" key="2">
    <source>
        <dbReference type="ARBA" id="ARBA00023002"/>
    </source>
</evidence>
<dbReference type="PANTHER" id="PTHR43570">
    <property type="entry name" value="ALDEHYDE DEHYDROGENASE"/>
    <property type="match status" value="1"/>
</dbReference>
<dbReference type="InterPro" id="IPR016162">
    <property type="entry name" value="Ald_DH_N"/>
</dbReference>
<dbReference type="OrthoDB" id="440325at2759"/>
<protein>
    <recommendedName>
        <fullName evidence="5">Aldehyde dehydrogenase</fullName>
    </recommendedName>
</protein>
<dbReference type="SUPFAM" id="SSF53720">
    <property type="entry name" value="ALDH-like"/>
    <property type="match status" value="1"/>
</dbReference>
<dbReference type="InterPro" id="IPR016163">
    <property type="entry name" value="Ald_DH_C"/>
</dbReference>
<dbReference type="AlphaFoldDB" id="A0A2I0B8W3"/>
<feature type="domain" description="Aldehyde dehydrogenase" evidence="7">
    <location>
        <begin position="2"/>
        <end position="425"/>
    </location>
</feature>
<reference evidence="8 9" key="1">
    <citation type="journal article" date="2017" name="Nature">
        <title>The Apostasia genome and the evolution of orchids.</title>
        <authorList>
            <person name="Zhang G.Q."/>
            <person name="Liu K.W."/>
            <person name="Li Z."/>
            <person name="Lohaus R."/>
            <person name="Hsiao Y.Y."/>
            <person name="Niu S.C."/>
            <person name="Wang J.Y."/>
            <person name="Lin Y.C."/>
            <person name="Xu Q."/>
            <person name="Chen L.J."/>
            <person name="Yoshida K."/>
            <person name="Fujiwara S."/>
            <person name="Wang Z.W."/>
            <person name="Zhang Y.Q."/>
            <person name="Mitsuda N."/>
            <person name="Wang M."/>
            <person name="Liu G.H."/>
            <person name="Pecoraro L."/>
            <person name="Huang H.X."/>
            <person name="Xiao X.J."/>
            <person name="Lin M."/>
            <person name="Wu X.Y."/>
            <person name="Wu W.L."/>
            <person name="Chen Y.Y."/>
            <person name="Chang S.B."/>
            <person name="Sakamoto S."/>
            <person name="Ohme-Takagi M."/>
            <person name="Yagi M."/>
            <person name="Zeng S.J."/>
            <person name="Shen C.Y."/>
            <person name="Yeh C.M."/>
            <person name="Luo Y.B."/>
            <person name="Tsai W.C."/>
            <person name="Van de Peer Y."/>
            <person name="Liu Z.J."/>
        </authorList>
    </citation>
    <scope>NUCLEOTIDE SEQUENCE [LARGE SCALE GENOMIC DNA]</scope>
    <source>
        <strain evidence="9">cv. Shenzhen</strain>
        <tissue evidence="8">Stem</tissue>
    </source>
</reference>
<gene>
    <name evidence="8" type="primary">ALDH3F1</name>
    <name evidence="8" type="ORF">AXF42_Ash005204</name>
</gene>
<dbReference type="Proteomes" id="UP000236161">
    <property type="component" value="Unassembled WGS sequence"/>
</dbReference>
<dbReference type="GO" id="GO:0009737">
    <property type="term" value="P:response to abscisic acid"/>
    <property type="evidence" value="ECO:0007669"/>
    <property type="project" value="UniProtKB-ARBA"/>
</dbReference>
<dbReference type="STRING" id="1088818.A0A2I0B8W3"/>
<proteinExistence type="inferred from homology"/>
<comment type="catalytic activity">
    <reaction evidence="4">
        <text>an aldehyde + NAD(+) + H2O = a carboxylate + NADH + 2 H(+)</text>
        <dbReference type="Rhea" id="RHEA:16185"/>
        <dbReference type="ChEBI" id="CHEBI:15377"/>
        <dbReference type="ChEBI" id="CHEBI:15378"/>
        <dbReference type="ChEBI" id="CHEBI:17478"/>
        <dbReference type="ChEBI" id="CHEBI:29067"/>
        <dbReference type="ChEBI" id="CHEBI:57540"/>
        <dbReference type="ChEBI" id="CHEBI:57945"/>
        <dbReference type="EC" id="1.2.1.3"/>
    </reaction>
</comment>
<name>A0A2I0B8W3_9ASPA</name>
<accession>A0A2I0B8W3</accession>
<dbReference type="InterPro" id="IPR012394">
    <property type="entry name" value="Aldehyde_DH_NAD(P)"/>
</dbReference>
<feature type="active site" evidence="6">
    <location>
        <position position="247"/>
    </location>
</feature>
<sequence>MEVAQIAGEAREAFESGATRSYFWRKSQLRALKELLLEKEAEICEALRLDLAKNRFEAYRDEVGLMVKSVDCALWNLKKWMAARKVDLPLICIPCSGKVVPEPLGVVLIFSSWNFPIGLSLEPLIGAVSAGNAVVLKSSELAPASSSFLANNMPKYLDNKAVKIVEGGSDVGEQLLEHKWDKIFFTGSQRVGRTVMTAAAKHLTPVALELGGKCPAIVDSLSSSRDIKVTISRLASGKWGSSSGQACIGIDYVLVEEKFAPVLVDFLKAKIKKYYTGPENIARIVNKQHFQRLSNLLNNPSVAASVVHGGSLNHDILYIEPAILLDPPLESEIMTEEIFGPLLPIITLKKIEDSIRFIKERPKALAIYAFTHDEKLKKRIIEETSSGSITFNDTIIQFACDSLPFGGIGQSGFGKYHGKFSFDLFSHENQ</sequence>
<organism evidence="8 9">
    <name type="scientific">Apostasia shenzhenica</name>
    <dbReference type="NCBI Taxonomy" id="1088818"/>
    <lineage>
        <taxon>Eukaryota</taxon>
        <taxon>Viridiplantae</taxon>
        <taxon>Streptophyta</taxon>
        <taxon>Embryophyta</taxon>
        <taxon>Tracheophyta</taxon>
        <taxon>Spermatophyta</taxon>
        <taxon>Magnoliopsida</taxon>
        <taxon>Liliopsida</taxon>
        <taxon>Asparagales</taxon>
        <taxon>Orchidaceae</taxon>
        <taxon>Apostasioideae</taxon>
        <taxon>Apostasia</taxon>
    </lineage>
</organism>
<evidence type="ECO:0000259" key="7">
    <source>
        <dbReference type="Pfam" id="PF00171"/>
    </source>
</evidence>
<evidence type="ECO:0000256" key="4">
    <source>
        <dbReference type="ARBA" id="ARBA00049194"/>
    </source>
</evidence>
<evidence type="ECO:0000256" key="5">
    <source>
        <dbReference type="PIRNR" id="PIRNR036492"/>
    </source>
</evidence>
<dbReference type="FunFam" id="3.40.309.10:FF:000003">
    <property type="entry name" value="Aldehyde dehydrogenase"/>
    <property type="match status" value="1"/>
</dbReference>
<dbReference type="GO" id="GO:0005737">
    <property type="term" value="C:cytoplasm"/>
    <property type="evidence" value="ECO:0007669"/>
    <property type="project" value="TreeGrafter"/>
</dbReference>
<keyword evidence="9" id="KW-1185">Reference proteome</keyword>
<dbReference type="Gene3D" id="3.40.605.10">
    <property type="entry name" value="Aldehyde Dehydrogenase, Chain A, domain 1"/>
    <property type="match status" value="1"/>
</dbReference>
<dbReference type="FunFam" id="3.40.605.10:FF:000004">
    <property type="entry name" value="Aldehyde dehydrogenase"/>
    <property type="match status" value="1"/>
</dbReference>
<evidence type="ECO:0000313" key="9">
    <source>
        <dbReference type="Proteomes" id="UP000236161"/>
    </source>
</evidence>
<comment type="similarity">
    <text evidence="1 5">Belongs to the aldehyde dehydrogenase family.</text>
</comment>
<dbReference type="PIRSF" id="PIRSF036492">
    <property type="entry name" value="ALDH"/>
    <property type="match status" value="1"/>
</dbReference>
<feature type="active site" evidence="6">
    <location>
        <position position="209"/>
    </location>
</feature>
<dbReference type="Pfam" id="PF00171">
    <property type="entry name" value="Aldedh"/>
    <property type="match status" value="1"/>
</dbReference>
<dbReference type="InterPro" id="IPR016161">
    <property type="entry name" value="Ald_DH/histidinol_DH"/>
</dbReference>
<dbReference type="PANTHER" id="PTHR43570:SF17">
    <property type="entry name" value="ALDEHYDE DEHYDROGENASE FAMILY 3 MEMBER F1"/>
    <property type="match status" value="1"/>
</dbReference>
<keyword evidence="2 5" id="KW-0560">Oxidoreductase</keyword>
<dbReference type="InterPro" id="IPR015590">
    <property type="entry name" value="Aldehyde_DH_dom"/>
</dbReference>